<dbReference type="Proteomes" id="UP000250266">
    <property type="component" value="Unassembled WGS sequence"/>
</dbReference>
<feature type="non-terminal residue" evidence="1">
    <location>
        <position position="1"/>
    </location>
</feature>
<proteinExistence type="predicted"/>
<name>A0A8E2E2F7_9PEZI</name>
<dbReference type="AlphaFoldDB" id="A0A8E2E2F7"/>
<reference evidence="1 2" key="1">
    <citation type="journal article" date="2016" name="Nat. Commun.">
        <title>Ectomycorrhizal ecology is imprinted in the genome of the dominant symbiotic fungus Cenococcum geophilum.</title>
        <authorList>
            <consortium name="DOE Joint Genome Institute"/>
            <person name="Peter M."/>
            <person name="Kohler A."/>
            <person name="Ohm R.A."/>
            <person name="Kuo A."/>
            <person name="Krutzmann J."/>
            <person name="Morin E."/>
            <person name="Arend M."/>
            <person name="Barry K.W."/>
            <person name="Binder M."/>
            <person name="Choi C."/>
            <person name="Clum A."/>
            <person name="Copeland A."/>
            <person name="Grisel N."/>
            <person name="Haridas S."/>
            <person name="Kipfer T."/>
            <person name="LaButti K."/>
            <person name="Lindquist E."/>
            <person name="Lipzen A."/>
            <person name="Maire R."/>
            <person name="Meier B."/>
            <person name="Mihaltcheva S."/>
            <person name="Molinier V."/>
            <person name="Murat C."/>
            <person name="Poggeler S."/>
            <person name="Quandt C.A."/>
            <person name="Sperisen C."/>
            <person name="Tritt A."/>
            <person name="Tisserant E."/>
            <person name="Crous P.W."/>
            <person name="Henrissat B."/>
            <person name="Nehls U."/>
            <person name="Egli S."/>
            <person name="Spatafora J.W."/>
            <person name="Grigoriev I.V."/>
            <person name="Martin F.M."/>
        </authorList>
    </citation>
    <scope>NUCLEOTIDE SEQUENCE [LARGE SCALE GENOMIC DNA]</scope>
    <source>
        <strain evidence="1 2">CBS 459.81</strain>
    </source>
</reference>
<organism evidence="1 2">
    <name type="scientific">Lepidopterella palustris CBS 459.81</name>
    <dbReference type="NCBI Taxonomy" id="1314670"/>
    <lineage>
        <taxon>Eukaryota</taxon>
        <taxon>Fungi</taxon>
        <taxon>Dikarya</taxon>
        <taxon>Ascomycota</taxon>
        <taxon>Pezizomycotina</taxon>
        <taxon>Dothideomycetes</taxon>
        <taxon>Pleosporomycetidae</taxon>
        <taxon>Mytilinidiales</taxon>
        <taxon>Argynnaceae</taxon>
        <taxon>Lepidopterella</taxon>
    </lineage>
</organism>
<dbReference type="OrthoDB" id="3223806at2759"/>
<evidence type="ECO:0000313" key="1">
    <source>
        <dbReference type="EMBL" id="OCK75943.1"/>
    </source>
</evidence>
<gene>
    <name evidence="1" type="ORF">K432DRAFT_307482</name>
</gene>
<keyword evidence="2" id="KW-1185">Reference proteome</keyword>
<dbReference type="EMBL" id="KV745259">
    <property type="protein sequence ID" value="OCK75943.1"/>
    <property type="molecule type" value="Genomic_DNA"/>
</dbReference>
<sequence>GVIRATKRLVQGIPPCIWIKNQHTGEITVIASKFKSNRLLTSRGLQESAQDGGLNLEATVMVYSINV</sequence>
<protein>
    <submittedName>
        <fullName evidence="1">Uncharacterized protein</fullName>
    </submittedName>
</protein>
<evidence type="ECO:0000313" key="2">
    <source>
        <dbReference type="Proteomes" id="UP000250266"/>
    </source>
</evidence>
<accession>A0A8E2E2F7</accession>